<evidence type="ECO:0000259" key="7">
    <source>
        <dbReference type="PROSITE" id="PS50850"/>
    </source>
</evidence>
<name>A0A1Q5PQT4_9ACTO</name>
<feature type="transmembrane region" description="Helical" evidence="6">
    <location>
        <begin position="424"/>
        <end position="447"/>
    </location>
</feature>
<dbReference type="Gene3D" id="1.20.1250.20">
    <property type="entry name" value="MFS general substrate transporter like domains"/>
    <property type="match status" value="1"/>
</dbReference>
<feature type="transmembrane region" description="Helical" evidence="6">
    <location>
        <begin position="58"/>
        <end position="77"/>
    </location>
</feature>
<evidence type="ECO:0000256" key="2">
    <source>
        <dbReference type="ARBA" id="ARBA00022475"/>
    </source>
</evidence>
<accession>A0A1Q5PQT4</accession>
<dbReference type="InterPro" id="IPR036259">
    <property type="entry name" value="MFS_trans_sf"/>
</dbReference>
<feature type="domain" description="Major facilitator superfamily (MFS) profile" evidence="7">
    <location>
        <begin position="23"/>
        <end position="450"/>
    </location>
</feature>
<keyword evidence="4 6" id="KW-1133">Transmembrane helix</keyword>
<evidence type="ECO:0000256" key="1">
    <source>
        <dbReference type="ARBA" id="ARBA00004651"/>
    </source>
</evidence>
<dbReference type="GO" id="GO:0005886">
    <property type="term" value="C:plasma membrane"/>
    <property type="evidence" value="ECO:0007669"/>
    <property type="project" value="UniProtKB-SubCell"/>
</dbReference>
<evidence type="ECO:0000256" key="6">
    <source>
        <dbReference type="SAM" id="Phobius"/>
    </source>
</evidence>
<keyword evidence="5 6" id="KW-0472">Membrane</keyword>
<protein>
    <recommendedName>
        <fullName evidence="7">Major facilitator superfamily (MFS) profile domain-containing protein</fullName>
    </recommendedName>
</protein>
<dbReference type="STRING" id="1921764.BSR28_08480"/>
<dbReference type="AlphaFoldDB" id="A0A1Q5PQT4"/>
<evidence type="ECO:0000256" key="5">
    <source>
        <dbReference type="ARBA" id="ARBA00023136"/>
    </source>
</evidence>
<keyword evidence="3 6" id="KW-0812">Transmembrane</keyword>
<dbReference type="Pfam" id="PF07690">
    <property type="entry name" value="MFS_1"/>
    <property type="match status" value="1"/>
</dbReference>
<sequence>MFNSSTEVLMTPPAPATRLPIPQLLTLAGATFLVITAEMLPAGVLQLISKDLGVSESYAGYLMSGYAFTVVVTCIPLTHLTRNIDRTRLLRMVIVTYLIGTFLTVIAPTYWTVMGARIFTGIAHGLFWAIISAYPAYLVAPNLIPRAVVYTSVGGSIAFILGVPLSTWMGQQFGWRTSLAGIGVGLAILLVFLYRLLPLVGTGGDARDEEARQAQERANCVDAGAPTEGLSAEAVAPSENRQEPVLGAAEALPSVRVNRPRVLIRRQSFAAALGLCFTVALYVIGQYTAYTYISVIINQQVGVSLKYLALVLLAAGLLGFGSSLTSGRMFERFGNRMLVAMMAIVVFSLGMLWMIPFPTSLGIFWILLWNAAAAFIPSFFVMRLLNISPTKHRDLLAAIYNACFNFGIGGGAFTGGWILSRAGIGWVVLMAACFVFISLVATLLLTLRIRRSEKYVLWESQQA</sequence>
<proteinExistence type="predicted"/>
<dbReference type="RefSeq" id="WP_073708716.1">
    <property type="nucleotide sequence ID" value="NZ_MQSV01000001.1"/>
</dbReference>
<evidence type="ECO:0000256" key="3">
    <source>
        <dbReference type="ARBA" id="ARBA00022692"/>
    </source>
</evidence>
<feature type="transmembrane region" description="Helical" evidence="6">
    <location>
        <begin position="118"/>
        <end position="140"/>
    </location>
</feature>
<comment type="subcellular location">
    <subcellularLocation>
        <location evidence="1">Cell membrane</location>
        <topology evidence="1">Multi-pass membrane protein</topology>
    </subcellularLocation>
</comment>
<feature type="transmembrane region" description="Helical" evidence="6">
    <location>
        <begin position="337"/>
        <end position="357"/>
    </location>
</feature>
<dbReference type="PROSITE" id="PS50850">
    <property type="entry name" value="MFS"/>
    <property type="match status" value="1"/>
</dbReference>
<dbReference type="OrthoDB" id="9814237at2"/>
<feature type="transmembrane region" description="Helical" evidence="6">
    <location>
        <begin position="147"/>
        <end position="169"/>
    </location>
</feature>
<dbReference type="CDD" id="cd17324">
    <property type="entry name" value="MFS_NepI_like"/>
    <property type="match status" value="1"/>
</dbReference>
<feature type="transmembrane region" description="Helical" evidence="6">
    <location>
        <begin position="397"/>
        <end position="418"/>
    </location>
</feature>
<dbReference type="InterPro" id="IPR020846">
    <property type="entry name" value="MFS_dom"/>
</dbReference>
<feature type="transmembrane region" description="Helical" evidence="6">
    <location>
        <begin position="175"/>
        <end position="197"/>
    </location>
</feature>
<comment type="caution">
    <text evidence="8">The sequence shown here is derived from an EMBL/GenBank/DDBJ whole genome shotgun (WGS) entry which is preliminary data.</text>
</comment>
<feature type="transmembrane region" description="Helical" evidence="6">
    <location>
        <begin position="305"/>
        <end position="325"/>
    </location>
</feature>
<feature type="transmembrane region" description="Helical" evidence="6">
    <location>
        <begin position="89"/>
        <end position="112"/>
    </location>
</feature>
<evidence type="ECO:0000256" key="4">
    <source>
        <dbReference type="ARBA" id="ARBA00022989"/>
    </source>
</evidence>
<evidence type="ECO:0000313" key="9">
    <source>
        <dbReference type="Proteomes" id="UP000186785"/>
    </source>
</evidence>
<dbReference type="Proteomes" id="UP000186785">
    <property type="component" value="Unassembled WGS sequence"/>
</dbReference>
<dbReference type="InterPro" id="IPR011701">
    <property type="entry name" value="MFS"/>
</dbReference>
<keyword evidence="2" id="KW-1003">Cell membrane</keyword>
<evidence type="ECO:0000313" key="8">
    <source>
        <dbReference type="EMBL" id="OKL49832.1"/>
    </source>
</evidence>
<organism evidence="8 9">
    <name type="scientific">Boudabousia liubingyangii</name>
    <dbReference type="NCBI Taxonomy" id="1921764"/>
    <lineage>
        <taxon>Bacteria</taxon>
        <taxon>Bacillati</taxon>
        <taxon>Actinomycetota</taxon>
        <taxon>Actinomycetes</taxon>
        <taxon>Actinomycetales</taxon>
        <taxon>Actinomycetaceae</taxon>
        <taxon>Boudabousia</taxon>
    </lineage>
</organism>
<gene>
    <name evidence="8" type="ORF">BSR29_02500</name>
</gene>
<reference evidence="8 9" key="1">
    <citation type="submission" date="2016-11" db="EMBL/GenBank/DDBJ databases">
        <title>Actinomyces gypaetusis sp. nov. isolated from the vulture Gypaetus barbatus in Qinghai Tibet Plateau China.</title>
        <authorList>
            <person name="Meng X."/>
        </authorList>
    </citation>
    <scope>NUCLEOTIDE SEQUENCE [LARGE SCALE GENOMIC DNA]</scope>
    <source>
        <strain evidence="8 9">VUL4_2</strain>
    </source>
</reference>
<dbReference type="InterPro" id="IPR050189">
    <property type="entry name" value="MFS_Efflux_Transporters"/>
</dbReference>
<dbReference type="EMBL" id="MQSV01000001">
    <property type="protein sequence ID" value="OKL49832.1"/>
    <property type="molecule type" value="Genomic_DNA"/>
</dbReference>
<dbReference type="PANTHER" id="PTHR43124">
    <property type="entry name" value="PURINE EFFLUX PUMP PBUE"/>
    <property type="match status" value="1"/>
</dbReference>
<dbReference type="SUPFAM" id="SSF103473">
    <property type="entry name" value="MFS general substrate transporter"/>
    <property type="match status" value="1"/>
</dbReference>
<keyword evidence="9" id="KW-1185">Reference proteome</keyword>
<dbReference type="GO" id="GO:0022857">
    <property type="term" value="F:transmembrane transporter activity"/>
    <property type="evidence" value="ECO:0007669"/>
    <property type="project" value="InterPro"/>
</dbReference>
<dbReference type="PANTHER" id="PTHR43124:SF4">
    <property type="entry name" value="SUGAR EFFLUX TRANSPORTER"/>
    <property type="match status" value="1"/>
</dbReference>
<feature type="transmembrane region" description="Helical" evidence="6">
    <location>
        <begin position="269"/>
        <end position="293"/>
    </location>
</feature>
<feature type="transmembrane region" description="Helical" evidence="6">
    <location>
        <begin position="24"/>
        <end position="46"/>
    </location>
</feature>
<feature type="transmembrane region" description="Helical" evidence="6">
    <location>
        <begin position="363"/>
        <end position="385"/>
    </location>
</feature>